<protein>
    <recommendedName>
        <fullName evidence="7">Collagen type IV alpha-3-binding protein</fullName>
    </recommendedName>
</protein>
<evidence type="ECO:0000259" key="4">
    <source>
        <dbReference type="PROSITE" id="PS50003"/>
    </source>
</evidence>
<dbReference type="Pfam" id="PF00169">
    <property type="entry name" value="PH"/>
    <property type="match status" value="1"/>
</dbReference>
<sequence length="617" mass="69938">MIEENITVSDNSDLEDGGNPELRGYLSKWTNYIHGWQDRFIVLKDSTLSYYKSELESNLGCRGALCLKKAKVKPHEFDDCRFDVSVNDCVWYLRATSPEEKQQWIDVLESFKVESGYGTSSDSSSNGGGLRRHGSATSLQSTGSHGRTSRRLAEKIAELDTYNELLSKQAVQLQQYFDMCVAAYPQISDDVTEAIDAVKLADGNDLSLHIGEVRATSASFRATCGATVATLQHCAELLRRREKQARQAEELYMALKNQLTEARLASKPGPDHEEGPHSTLPDDEFYDAVETGFDKMEEERRCARVVPPSVHTRDQVELPPPAIDNRLTVHSLWTEEGPHSTLPDDEFYDAVETGFDKMEEERRCARVVPPSVHTRDQVELPPPAIDNRLTVHSLWTEIDRISTEQIQAAFEGVGGEIGWQLFAEEGDMRMYRREMEVDGMVTDPLKAMHKVRGVTAREMCHYFFNPRYRYEWETTLETMTIVEEISSDALVFHQTFKRIWPASQRDALFWSHVRQSSDNTYAVTNHSTTNPDYPSNTGACIRLFVTVCLACRTTYPAGEQPTRDNITTSIAYCSTVNPGGWAPAGVLRAVYKREYPKFLKRFTNYVVEQCRDKPIAI</sequence>
<keyword evidence="2" id="KW-0256">Endoplasmic reticulum</keyword>
<dbReference type="SUPFAM" id="SSF55961">
    <property type="entry name" value="Bet v1-like"/>
    <property type="match status" value="1"/>
</dbReference>
<feature type="region of interest" description="Disordered" evidence="3">
    <location>
        <begin position="264"/>
        <end position="284"/>
    </location>
</feature>
<feature type="compositionally biased region" description="Low complexity" evidence="3">
    <location>
        <begin position="115"/>
        <end position="125"/>
    </location>
</feature>
<reference evidence="6" key="1">
    <citation type="submission" date="2017-09" db="EMBL/GenBank/DDBJ databases">
        <title>Contemporary evolution of a Lepidopteran species, Heliothis virescens, in response to modern agricultural practices.</title>
        <authorList>
            <person name="Fritz M.L."/>
            <person name="Deyonke A.M."/>
            <person name="Papanicolaou A."/>
            <person name="Micinski S."/>
            <person name="Westbrook J."/>
            <person name="Gould F."/>
        </authorList>
    </citation>
    <scope>NUCLEOTIDE SEQUENCE [LARGE SCALE GENOMIC DNA]</scope>
    <source>
        <strain evidence="6">HvINT-</strain>
        <tissue evidence="6">Whole body</tissue>
    </source>
</reference>
<dbReference type="InterPro" id="IPR023393">
    <property type="entry name" value="START-like_dom_sf"/>
</dbReference>
<dbReference type="STRING" id="7102.A0A2A4JHR7"/>
<dbReference type="Gene3D" id="3.30.530.20">
    <property type="match status" value="1"/>
</dbReference>
<dbReference type="PROSITE" id="PS50848">
    <property type="entry name" value="START"/>
    <property type="match status" value="1"/>
</dbReference>
<gene>
    <name evidence="6" type="ORF">B5V51_1687</name>
</gene>
<feature type="region of interest" description="Disordered" evidence="3">
    <location>
        <begin position="115"/>
        <end position="150"/>
    </location>
</feature>
<organism evidence="6">
    <name type="scientific">Heliothis virescens</name>
    <name type="common">Tobacco budworm moth</name>
    <dbReference type="NCBI Taxonomy" id="7102"/>
    <lineage>
        <taxon>Eukaryota</taxon>
        <taxon>Metazoa</taxon>
        <taxon>Ecdysozoa</taxon>
        <taxon>Arthropoda</taxon>
        <taxon>Hexapoda</taxon>
        <taxon>Insecta</taxon>
        <taxon>Pterygota</taxon>
        <taxon>Neoptera</taxon>
        <taxon>Endopterygota</taxon>
        <taxon>Lepidoptera</taxon>
        <taxon>Glossata</taxon>
        <taxon>Ditrysia</taxon>
        <taxon>Noctuoidea</taxon>
        <taxon>Noctuidae</taxon>
        <taxon>Heliothinae</taxon>
        <taxon>Heliothis</taxon>
    </lineage>
</organism>
<name>A0A2A4JHR7_HELVI</name>
<evidence type="ECO:0000313" key="6">
    <source>
        <dbReference type="EMBL" id="PCG71597.1"/>
    </source>
</evidence>
<dbReference type="PANTHER" id="PTHR19308">
    <property type="entry name" value="PHOSPHATIDYLCHOLINE TRANSFER PROTEIN"/>
    <property type="match status" value="1"/>
</dbReference>
<dbReference type="SUPFAM" id="SSF50729">
    <property type="entry name" value="PH domain-like"/>
    <property type="match status" value="1"/>
</dbReference>
<dbReference type="AlphaFoldDB" id="A0A2A4JHR7"/>
<dbReference type="InterPro" id="IPR001849">
    <property type="entry name" value="PH_domain"/>
</dbReference>
<comment type="caution">
    <text evidence="6">The sequence shown here is derived from an EMBL/GenBank/DDBJ whole genome shotgun (WGS) entry which is preliminary data.</text>
</comment>
<dbReference type="SMART" id="SM00233">
    <property type="entry name" value="PH"/>
    <property type="match status" value="1"/>
</dbReference>
<feature type="domain" description="PH" evidence="4">
    <location>
        <begin position="19"/>
        <end position="113"/>
    </location>
</feature>
<dbReference type="EMBL" id="NWSH01001346">
    <property type="protein sequence ID" value="PCG71597.1"/>
    <property type="molecule type" value="Genomic_DNA"/>
</dbReference>
<evidence type="ECO:0000256" key="1">
    <source>
        <dbReference type="ARBA" id="ARBA00004240"/>
    </source>
</evidence>
<feature type="domain" description="START" evidence="5">
    <location>
        <begin position="418"/>
        <end position="611"/>
    </location>
</feature>
<dbReference type="CDD" id="cd13283">
    <property type="entry name" value="PH_GPBP"/>
    <property type="match status" value="1"/>
</dbReference>
<evidence type="ECO:0008006" key="7">
    <source>
        <dbReference type="Google" id="ProtNLM"/>
    </source>
</evidence>
<feature type="compositionally biased region" description="Polar residues" evidence="3">
    <location>
        <begin position="135"/>
        <end position="146"/>
    </location>
</feature>
<evidence type="ECO:0000256" key="3">
    <source>
        <dbReference type="SAM" id="MobiDB-lite"/>
    </source>
</evidence>
<dbReference type="GO" id="GO:0035621">
    <property type="term" value="P:ER to Golgi ceramide transport"/>
    <property type="evidence" value="ECO:0007669"/>
    <property type="project" value="TreeGrafter"/>
</dbReference>
<dbReference type="PROSITE" id="PS50003">
    <property type="entry name" value="PH_DOMAIN"/>
    <property type="match status" value="1"/>
</dbReference>
<dbReference type="Pfam" id="PF01852">
    <property type="entry name" value="START"/>
    <property type="match status" value="1"/>
</dbReference>
<dbReference type="GO" id="GO:0005783">
    <property type="term" value="C:endoplasmic reticulum"/>
    <property type="evidence" value="ECO:0007669"/>
    <property type="project" value="UniProtKB-SubCell"/>
</dbReference>
<proteinExistence type="predicted"/>
<dbReference type="InterPro" id="IPR011993">
    <property type="entry name" value="PH-like_dom_sf"/>
</dbReference>
<dbReference type="GO" id="GO:0008289">
    <property type="term" value="F:lipid binding"/>
    <property type="evidence" value="ECO:0007669"/>
    <property type="project" value="InterPro"/>
</dbReference>
<dbReference type="Gene3D" id="2.30.29.30">
    <property type="entry name" value="Pleckstrin-homology domain (PH domain)/Phosphotyrosine-binding domain (PTB)"/>
    <property type="match status" value="1"/>
</dbReference>
<evidence type="ECO:0000256" key="2">
    <source>
        <dbReference type="ARBA" id="ARBA00022824"/>
    </source>
</evidence>
<dbReference type="PANTHER" id="PTHR19308:SF53">
    <property type="entry name" value="CERAMIDE TRANSFER PROTEIN"/>
    <property type="match status" value="1"/>
</dbReference>
<dbReference type="InterPro" id="IPR051213">
    <property type="entry name" value="START_lipid_transfer"/>
</dbReference>
<evidence type="ECO:0000259" key="5">
    <source>
        <dbReference type="PROSITE" id="PS50848"/>
    </source>
</evidence>
<dbReference type="InterPro" id="IPR002913">
    <property type="entry name" value="START_lipid-bd_dom"/>
</dbReference>
<dbReference type="FunFam" id="2.30.29.30:FF:000104">
    <property type="entry name" value="collagen type IV alpha-3-binding protein-like isoform X2"/>
    <property type="match status" value="1"/>
</dbReference>
<dbReference type="SMART" id="SM00234">
    <property type="entry name" value="START"/>
    <property type="match status" value="1"/>
</dbReference>
<accession>A0A2A4JHR7</accession>
<comment type="subcellular location">
    <subcellularLocation>
        <location evidence="1">Endoplasmic reticulum</location>
    </subcellularLocation>
</comment>